<gene>
    <name evidence="1" type="ORF">EVAR_5977_1</name>
</gene>
<reference evidence="1 2" key="1">
    <citation type="journal article" date="2019" name="Commun. Biol.">
        <title>The bagworm genome reveals a unique fibroin gene that provides high tensile strength.</title>
        <authorList>
            <person name="Kono N."/>
            <person name="Nakamura H."/>
            <person name="Ohtoshi R."/>
            <person name="Tomita M."/>
            <person name="Numata K."/>
            <person name="Arakawa K."/>
        </authorList>
    </citation>
    <scope>NUCLEOTIDE SEQUENCE [LARGE SCALE GENOMIC DNA]</scope>
</reference>
<protein>
    <submittedName>
        <fullName evidence="1">Uncharacterized protein</fullName>
    </submittedName>
</protein>
<dbReference type="AlphaFoldDB" id="A0A4C1TCK6"/>
<comment type="caution">
    <text evidence="1">The sequence shown here is derived from an EMBL/GenBank/DDBJ whole genome shotgun (WGS) entry which is preliminary data.</text>
</comment>
<accession>A0A4C1TCK6</accession>
<name>A0A4C1TCK6_EUMVA</name>
<proteinExistence type="predicted"/>
<dbReference type="Proteomes" id="UP000299102">
    <property type="component" value="Unassembled WGS sequence"/>
</dbReference>
<dbReference type="EMBL" id="BGZK01000045">
    <property type="protein sequence ID" value="GBP11137.1"/>
    <property type="molecule type" value="Genomic_DNA"/>
</dbReference>
<evidence type="ECO:0000313" key="1">
    <source>
        <dbReference type="EMBL" id="GBP11137.1"/>
    </source>
</evidence>
<sequence length="122" mass="13499">MDTAKCKYSRMKQFSPEKEVLTANSKPVTNHTCPRMSRENAPYRTQIASITGCYETDQSCRSARLVFAQATLYCIRPAATFRRDAACEPLAGLGVTVAVTSLSFTPMTSSPANRGRYRAHAR</sequence>
<organism evidence="1 2">
    <name type="scientific">Eumeta variegata</name>
    <name type="common">Bagworm moth</name>
    <name type="synonym">Eumeta japonica</name>
    <dbReference type="NCBI Taxonomy" id="151549"/>
    <lineage>
        <taxon>Eukaryota</taxon>
        <taxon>Metazoa</taxon>
        <taxon>Ecdysozoa</taxon>
        <taxon>Arthropoda</taxon>
        <taxon>Hexapoda</taxon>
        <taxon>Insecta</taxon>
        <taxon>Pterygota</taxon>
        <taxon>Neoptera</taxon>
        <taxon>Endopterygota</taxon>
        <taxon>Lepidoptera</taxon>
        <taxon>Glossata</taxon>
        <taxon>Ditrysia</taxon>
        <taxon>Tineoidea</taxon>
        <taxon>Psychidae</taxon>
        <taxon>Oiketicinae</taxon>
        <taxon>Eumeta</taxon>
    </lineage>
</organism>
<keyword evidence="2" id="KW-1185">Reference proteome</keyword>
<evidence type="ECO:0000313" key="2">
    <source>
        <dbReference type="Proteomes" id="UP000299102"/>
    </source>
</evidence>